<evidence type="ECO:0000313" key="2">
    <source>
        <dbReference type="EMBL" id="AWT52644.1"/>
    </source>
</evidence>
<name>A0A2U9PLL9_MYCSE</name>
<accession>A0A2U9PLL9</accession>
<protein>
    <submittedName>
        <fullName evidence="2">Putative forkhead-associated protein</fullName>
    </submittedName>
</protein>
<evidence type="ECO:0000313" key="3">
    <source>
        <dbReference type="Proteomes" id="UP000011200"/>
    </source>
</evidence>
<reference evidence="2 3" key="1">
    <citation type="journal article" date="2013" name="Genome Announc.">
        <title>Draft genome sequence of MKD8, a conjugal recipient Mycobacterium smegmatis strain.</title>
        <authorList>
            <person name="Gray T.A."/>
            <person name="Palumbo M.J."/>
            <person name="Derbyshire K.M."/>
        </authorList>
    </citation>
    <scope>NUCLEOTIDE SEQUENCE [LARGE SCALE GENOMIC DNA]</scope>
    <source>
        <strain evidence="2 3">MKD8</strain>
    </source>
</reference>
<dbReference type="AlphaFoldDB" id="A0A2U9PLL9"/>
<feature type="region of interest" description="Disordered" evidence="1">
    <location>
        <begin position="152"/>
        <end position="199"/>
    </location>
</feature>
<dbReference type="GeneID" id="93456469"/>
<dbReference type="Proteomes" id="UP000011200">
    <property type="component" value="Chromosome"/>
</dbReference>
<feature type="compositionally biased region" description="Basic and acidic residues" evidence="1">
    <location>
        <begin position="181"/>
        <end position="190"/>
    </location>
</feature>
<dbReference type="EMBL" id="CP027541">
    <property type="protein sequence ID" value="AWT52644.1"/>
    <property type="molecule type" value="Genomic_DNA"/>
</dbReference>
<reference evidence="3" key="2">
    <citation type="submission" date="2018-03" db="EMBL/GenBank/DDBJ databases">
        <authorList>
            <person name="Derbyshire K."/>
            <person name="Gray T.A."/>
            <person name="Champion M."/>
        </authorList>
    </citation>
    <scope>NUCLEOTIDE SEQUENCE [LARGE SCALE GENOMIC DNA]</scope>
    <source>
        <strain evidence="3">MKD8</strain>
    </source>
</reference>
<sequence>MAKNASSEADSSIIVDLSEAAMHMYSAAIDALPFPEDKKFHKRADIVLSGLRKLRSALTEAASAQRPSPAVAAALSGVRQRYDSLMAHAAAAPGSSLGQQIYVTRVAAKLSAEEVANGAGLRPGLLDELEAGATPTDDEAARIRETIAALGGLPGADHGEHEGRHAGGDDSAEGASVIDFAQHDSQHEGGDGELTENAG</sequence>
<feature type="compositionally biased region" description="Basic and acidic residues" evidence="1">
    <location>
        <begin position="157"/>
        <end position="168"/>
    </location>
</feature>
<gene>
    <name evidence="2" type="ORF">D806_016600</name>
</gene>
<evidence type="ECO:0000256" key="1">
    <source>
        <dbReference type="SAM" id="MobiDB-lite"/>
    </source>
</evidence>
<organism evidence="2 3">
    <name type="scientific">Mycolicibacterium smegmatis (strain MKD8)</name>
    <name type="common">Mycobacterium smegmatis</name>
    <dbReference type="NCBI Taxonomy" id="1214915"/>
    <lineage>
        <taxon>Bacteria</taxon>
        <taxon>Bacillati</taxon>
        <taxon>Actinomycetota</taxon>
        <taxon>Actinomycetes</taxon>
        <taxon>Mycobacteriales</taxon>
        <taxon>Mycobacteriaceae</taxon>
        <taxon>Mycolicibacterium</taxon>
    </lineage>
</organism>
<proteinExistence type="predicted"/>
<dbReference type="RefSeq" id="WP_003893041.1">
    <property type="nucleotide sequence ID" value="NZ_CP027541.1"/>
</dbReference>